<dbReference type="VEuPathDB" id="TriTrypDB:LbrM.34.0910"/>
<proteinExistence type="predicted"/>
<organism evidence="2 3">
    <name type="scientific">Leishmania braziliensis MHOM/BR/75/M2904</name>
    <dbReference type="NCBI Taxonomy" id="420245"/>
    <lineage>
        <taxon>Eukaryota</taxon>
        <taxon>Discoba</taxon>
        <taxon>Euglenozoa</taxon>
        <taxon>Kinetoplastea</taxon>
        <taxon>Metakinetoplastina</taxon>
        <taxon>Trypanosomatida</taxon>
        <taxon>Trypanosomatidae</taxon>
        <taxon>Leishmaniinae</taxon>
        <taxon>Leishmania</taxon>
        <taxon>Leishmania braziliensis species complex</taxon>
    </lineage>
</organism>
<evidence type="ECO:0000313" key="2">
    <source>
        <dbReference type="EMBL" id="SYZ69378.1"/>
    </source>
</evidence>
<gene>
    <name evidence="2" type="ORF">LBRM2904_34.0830</name>
</gene>
<evidence type="ECO:0000256" key="1">
    <source>
        <dbReference type="SAM" id="MobiDB-lite"/>
    </source>
</evidence>
<reference evidence="2 3" key="1">
    <citation type="submission" date="2018-09" db="EMBL/GenBank/DDBJ databases">
        <authorList>
            <person name="Peiro R."/>
            <person name="Begona"/>
            <person name="Cbmso G."/>
            <person name="Lopez M."/>
            <person name="Gonzalez S."/>
        </authorList>
    </citation>
    <scope>NUCLEOTIDE SEQUENCE [LARGE SCALE GENOMIC DNA]</scope>
</reference>
<dbReference type="KEGG" id="lbz:LBRM_34_0910"/>
<dbReference type="EMBL" id="LS997633">
    <property type="protein sequence ID" value="SYZ69378.1"/>
    <property type="molecule type" value="Genomic_DNA"/>
</dbReference>
<dbReference type="AlphaFoldDB" id="A0A3P3ZGJ8"/>
<feature type="region of interest" description="Disordered" evidence="1">
    <location>
        <begin position="152"/>
        <end position="191"/>
    </location>
</feature>
<protein>
    <submittedName>
        <fullName evidence="2">Hypothetical_protein</fullName>
    </submittedName>
</protein>
<name>A0A3P3ZGJ8_LEIBR</name>
<feature type="compositionally biased region" description="Basic and acidic residues" evidence="1">
    <location>
        <begin position="162"/>
        <end position="172"/>
    </location>
</feature>
<dbReference type="RefSeq" id="XP_001568203.1">
    <property type="nucleotide sequence ID" value="XM_001568153.1"/>
</dbReference>
<dbReference type="Proteomes" id="UP000319462">
    <property type="component" value="Chromosome 34"/>
</dbReference>
<evidence type="ECO:0000313" key="3">
    <source>
        <dbReference type="Proteomes" id="UP000319462"/>
    </source>
</evidence>
<sequence length="306" mass="32766">MDASVDVAARPVDHANSNRSSSFTLSICLHQYLQWLGQLHSTIGTVSDDAYTLGRLLRQGVFPLRQRTGVVPTATDARLRAAVCELLIGDVAVQSVRPPEAIWVTSAKTTRSGYTAASFSSAASSPPLVNTETPFCPCRAYFEEQKRGSGGRFLSLRRRSSQAKDNDKESHTGHAVTISSASGSNDESDDRAVHLSAAVPNFPASSKNAVRGVNNLGSRDRFSSRDVVTSGKIRVGSRPSDALSQPMLLLPVAVVAPSSTTSAEFGNDALQANSGRDAQCRKCVSPENSDFSPPSPIRTFPCARWR</sequence>
<accession>A0A3P3ZGJ8</accession>